<dbReference type="Pfam" id="PF04965">
    <property type="entry name" value="GPW_gp25"/>
    <property type="match status" value="1"/>
</dbReference>
<dbReference type="PANTHER" id="PTHR38595">
    <property type="entry name" value="CYTOPLASMIC PROTEIN-RELATED"/>
    <property type="match status" value="1"/>
</dbReference>
<dbReference type="RefSeq" id="WP_198111512.1">
    <property type="nucleotide sequence ID" value="NZ_JAEDAK010000008.1"/>
</dbReference>
<dbReference type="SUPFAM" id="SSF160719">
    <property type="entry name" value="gpW/gp25-like"/>
    <property type="match status" value="1"/>
</dbReference>
<evidence type="ECO:0000313" key="3">
    <source>
        <dbReference type="Proteomes" id="UP000613266"/>
    </source>
</evidence>
<feature type="domain" description="IraD/Gp25-like" evidence="1">
    <location>
        <begin position="30"/>
        <end position="133"/>
    </location>
</feature>
<evidence type="ECO:0000313" key="2">
    <source>
        <dbReference type="EMBL" id="MBH9577736.1"/>
    </source>
</evidence>
<comment type="caution">
    <text evidence="2">The sequence shown here is derived from an EMBL/GenBank/DDBJ whole genome shotgun (WGS) entry which is preliminary data.</text>
</comment>
<gene>
    <name evidence="2" type="ORF">I7X39_12570</name>
</gene>
<name>A0A931J3R4_9BURK</name>
<protein>
    <submittedName>
        <fullName evidence="2">GPW/gp25 family protein</fullName>
    </submittedName>
</protein>
<dbReference type="AlphaFoldDB" id="A0A931J3R4"/>
<reference evidence="2" key="1">
    <citation type="submission" date="2020-12" db="EMBL/GenBank/DDBJ databases">
        <title>The genome sequence of Inhella sp. 1Y17.</title>
        <authorList>
            <person name="Liu Y."/>
        </authorList>
    </citation>
    <scope>NUCLEOTIDE SEQUENCE</scope>
    <source>
        <strain evidence="2">1Y17</strain>
    </source>
</reference>
<dbReference type="InterPro" id="IPR053176">
    <property type="entry name" value="T6SS_TssE1-like"/>
</dbReference>
<dbReference type="Proteomes" id="UP000613266">
    <property type="component" value="Unassembled WGS sequence"/>
</dbReference>
<sequence>MSFFLPCLLERWGNALDGRGQRAVKSSWEDVRRDVIRNLEWLLNTEAPQQLDGIELPEAVQQSVIGFGVPVYSGRTQSTMAPRRVAEEIRRRIMFFEPRIHPDHLEVLPLVEPGVPHFNTLKFSVQGYLRANPLQEFEVRTELDLETGQAKVIA</sequence>
<dbReference type="EMBL" id="JAEDAK010000008">
    <property type="protein sequence ID" value="MBH9577736.1"/>
    <property type="molecule type" value="Genomic_DNA"/>
</dbReference>
<evidence type="ECO:0000259" key="1">
    <source>
        <dbReference type="Pfam" id="PF04965"/>
    </source>
</evidence>
<dbReference type="InterPro" id="IPR007048">
    <property type="entry name" value="IraD/Gp25-like"/>
</dbReference>
<organism evidence="2 3">
    <name type="scientific">Inhella proteolytica</name>
    <dbReference type="NCBI Taxonomy" id="2795029"/>
    <lineage>
        <taxon>Bacteria</taxon>
        <taxon>Pseudomonadati</taxon>
        <taxon>Pseudomonadota</taxon>
        <taxon>Betaproteobacteria</taxon>
        <taxon>Burkholderiales</taxon>
        <taxon>Sphaerotilaceae</taxon>
        <taxon>Inhella</taxon>
    </lineage>
</organism>
<keyword evidence="3" id="KW-1185">Reference proteome</keyword>
<proteinExistence type="predicted"/>
<accession>A0A931J3R4</accession>
<dbReference type="PANTHER" id="PTHR38595:SF1">
    <property type="entry name" value="TYPE VI SECRETION SYSTEM COMPONENT TSSE1"/>
    <property type="match status" value="1"/>
</dbReference>